<dbReference type="GO" id="GO:0045227">
    <property type="term" value="P:capsule polysaccharide biosynthetic process"/>
    <property type="evidence" value="ECO:0007669"/>
    <property type="project" value="InterPro"/>
</dbReference>
<dbReference type="Pfam" id="PF08245">
    <property type="entry name" value="Mur_ligase_M"/>
    <property type="match status" value="1"/>
</dbReference>
<dbReference type="InterPro" id="IPR050061">
    <property type="entry name" value="MurCDEF_pg_biosynth"/>
</dbReference>
<dbReference type="Gene3D" id="3.40.1190.10">
    <property type="entry name" value="Mur-like, catalytic domain"/>
    <property type="match status" value="1"/>
</dbReference>
<dbReference type="InterPro" id="IPR008337">
    <property type="entry name" value="Capsule_biosynth_CapB"/>
</dbReference>
<proteinExistence type="predicted"/>
<reference evidence="2" key="1">
    <citation type="journal article" date="2020" name="mSystems">
        <title>Genome- and Community-Level Interaction Insights into Carbon Utilization and Element Cycling Functions of Hydrothermarchaeota in Hydrothermal Sediment.</title>
        <authorList>
            <person name="Zhou Z."/>
            <person name="Liu Y."/>
            <person name="Xu W."/>
            <person name="Pan J."/>
            <person name="Luo Z.H."/>
            <person name="Li M."/>
        </authorList>
    </citation>
    <scope>NUCLEOTIDE SEQUENCE [LARGE SCALE GENOMIC DNA]</scope>
    <source>
        <strain evidence="2">SpSt-774</strain>
    </source>
</reference>
<dbReference type="PANTHER" id="PTHR43445:SF1">
    <property type="entry name" value="PGA SYNTHASE CAPB"/>
    <property type="match status" value="1"/>
</dbReference>
<organism evidence="2">
    <name type="scientific">candidate division WOR-3 bacterium</name>
    <dbReference type="NCBI Taxonomy" id="2052148"/>
    <lineage>
        <taxon>Bacteria</taxon>
        <taxon>Bacteria division WOR-3</taxon>
    </lineage>
</organism>
<name>A0A7C4XJK8_UNCW3</name>
<gene>
    <name evidence="2" type="primary">pgsB</name>
    <name evidence="2" type="ORF">ENV60_02335</name>
</gene>
<protein>
    <submittedName>
        <fullName evidence="2">Poly-gamma-glutamate synthase PgsB</fullName>
    </submittedName>
</protein>
<dbReference type="GO" id="GO:0016881">
    <property type="term" value="F:acid-amino acid ligase activity"/>
    <property type="evidence" value="ECO:0007669"/>
    <property type="project" value="InterPro"/>
</dbReference>
<evidence type="ECO:0000259" key="1">
    <source>
        <dbReference type="Pfam" id="PF08245"/>
    </source>
</evidence>
<feature type="domain" description="Mur ligase central" evidence="1">
    <location>
        <begin position="39"/>
        <end position="239"/>
    </location>
</feature>
<dbReference type="PANTHER" id="PTHR43445">
    <property type="entry name" value="UDP-N-ACETYLMURAMATE--L-ALANINE LIGASE-RELATED"/>
    <property type="match status" value="1"/>
</dbReference>
<dbReference type="EMBL" id="DTGZ01000042">
    <property type="protein sequence ID" value="HGV97116.1"/>
    <property type="molecule type" value="Genomic_DNA"/>
</dbReference>
<evidence type="ECO:0000313" key="2">
    <source>
        <dbReference type="EMBL" id="HGV97116.1"/>
    </source>
</evidence>
<sequence>MDYGFFLLFLLLIIVIILSRIEWVNHQRNLKAVALRVVVNGTRGKSTVTRLIGAGLSAGGFKVLSKTTGTKPRIILNNTIEMPVIRPGRPNIMEQLRIIKKAVQERVNAVVIENMSLRPDLQRTEESKIINPDIVVITNVRSDHLDVMGPSLKDIARNFINAVPKRAKVFTAERENFLLLKKFAEERNIEIFQVKEENISDDEMKRFPYLEHRENVALAIEICNHLGIPKKVALKGMYNYIPDPGILRKFELRFNNKNFTLLNALAANDPDSTFLIYERIGSPKENFYLIVNCRNDRIDRSRQLARLVKEKITAKLYFITGGNTKIFYREAIKLGVEREKLIDLGEMSVKDVFSGITERIENDALLLAIGNIVGYGERLIEYFIKTGSPQKI</sequence>
<accession>A0A7C4XJK8</accession>
<dbReference type="InterPro" id="IPR013221">
    <property type="entry name" value="Mur_ligase_cen"/>
</dbReference>
<dbReference type="SUPFAM" id="SSF53623">
    <property type="entry name" value="MurD-like peptide ligases, catalytic domain"/>
    <property type="match status" value="1"/>
</dbReference>
<dbReference type="NCBIfam" id="TIGR04012">
    <property type="entry name" value="poly_gGlu_PgsB"/>
    <property type="match status" value="1"/>
</dbReference>
<dbReference type="InterPro" id="IPR036565">
    <property type="entry name" value="Mur-like_cat_sf"/>
</dbReference>
<dbReference type="PRINTS" id="PR01758">
    <property type="entry name" value="CAPSULEPROTB"/>
</dbReference>
<comment type="caution">
    <text evidence="2">The sequence shown here is derived from an EMBL/GenBank/DDBJ whole genome shotgun (WGS) entry which is preliminary data.</text>
</comment>
<dbReference type="GO" id="GO:0016020">
    <property type="term" value="C:membrane"/>
    <property type="evidence" value="ECO:0007669"/>
    <property type="project" value="InterPro"/>
</dbReference>
<dbReference type="GO" id="GO:0005524">
    <property type="term" value="F:ATP binding"/>
    <property type="evidence" value="ECO:0007669"/>
    <property type="project" value="InterPro"/>
</dbReference>
<dbReference type="AlphaFoldDB" id="A0A7C4XJK8"/>